<dbReference type="Pfam" id="PF08241">
    <property type="entry name" value="Methyltransf_11"/>
    <property type="match status" value="1"/>
</dbReference>
<name>A0AAP2RBU4_9EURY</name>
<comment type="caution">
    <text evidence="2">The sequence shown here is derived from an EMBL/GenBank/DDBJ whole genome shotgun (WGS) entry which is preliminary data.</text>
</comment>
<dbReference type="CDD" id="cd02440">
    <property type="entry name" value="AdoMet_MTases"/>
    <property type="match status" value="1"/>
</dbReference>
<dbReference type="Gene3D" id="3.40.50.150">
    <property type="entry name" value="Vaccinia Virus protein VP39"/>
    <property type="match status" value="1"/>
</dbReference>
<evidence type="ECO:0000313" key="3">
    <source>
        <dbReference type="Proteomes" id="UP001320159"/>
    </source>
</evidence>
<keyword evidence="2" id="KW-0489">Methyltransferase</keyword>
<reference evidence="2 3" key="1">
    <citation type="submission" date="2017-11" db="EMBL/GenBank/DDBJ databases">
        <title>Isolation and Characterization of Family Methanocellaceae Species from Potential Methane Hydrate Area Offshore Southwestern Taiwan.</title>
        <authorList>
            <person name="Zhang W.-L."/>
            <person name="Chen W.-C."/>
            <person name="Lai M.-C."/>
            <person name="Chen S.-C."/>
        </authorList>
    </citation>
    <scope>NUCLEOTIDE SEQUENCE [LARGE SCALE GENOMIC DNA]</scope>
    <source>
        <strain evidence="2 3">CWC-04</strain>
    </source>
</reference>
<dbReference type="PANTHER" id="PTHR43861">
    <property type="entry name" value="TRANS-ACONITATE 2-METHYLTRANSFERASE-RELATED"/>
    <property type="match status" value="1"/>
</dbReference>
<dbReference type="GO" id="GO:0008757">
    <property type="term" value="F:S-adenosylmethionine-dependent methyltransferase activity"/>
    <property type="evidence" value="ECO:0007669"/>
    <property type="project" value="InterPro"/>
</dbReference>
<evidence type="ECO:0000259" key="1">
    <source>
        <dbReference type="Pfam" id="PF08241"/>
    </source>
</evidence>
<proteinExistence type="predicted"/>
<keyword evidence="3" id="KW-1185">Reference proteome</keyword>
<dbReference type="EMBL" id="PGCK01000002">
    <property type="protein sequence ID" value="MCD1294051.1"/>
    <property type="molecule type" value="Genomic_DNA"/>
</dbReference>
<dbReference type="InterPro" id="IPR029063">
    <property type="entry name" value="SAM-dependent_MTases_sf"/>
</dbReference>
<dbReference type="Proteomes" id="UP001320159">
    <property type="component" value="Unassembled WGS sequence"/>
</dbReference>
<feature type="domain" description="Methyltransferase type 11" evidence="1">
    <location>
        <begin position="43"/>
        <end position="138"/>
    </location>
</feature>
<sequence length="249" mass="28104">MTMLRPLNKSVEKNFHLNYGRDIIAGWCNEHAGRQDGMKLKVLDIGCGYGADLQNVKSSIADKDLELYGIDYDEQKAEALRHNGINVRVLDIEKDALPFEDGFFDIIIANQVIEHTKEVFWIFSEVSRTLKKGGILIIGVPNLASLHNRVLLLLGEQPTSIETMGPHVRGYTVPSLKRFIETDGYFRVSKVRGSNFYPFPPPVSSVLSKIFPRFAASSFLLVERLGKSGKFISVFDAREFETPYYKGNQ</sequence>
<organism evidence="2 3">
    <name type="scientific">Methanooceanicella nereidis</name>
    <dbReference type="NCBI Taxonomy" id="2052831"/>
    <lineage>
        <taxon>Archaea</taxon>
        <taxon>Methanobacteriati</taxon>
        <taxon>Methanobacteriota</taxon>
        <taxon>Stenosarchaea group</taxon>
        <taxon>Methanomicrobia</taxon>
        <taxon>Methanocellales</taxon>
        <taxon>Methanocellaceae</taxon>
        <taxon>Methanooceanicella</taxon>
    </lineage>
</organism>
<gene>
    <name evidence="2" type="ORF">CUJ83_03455</name>
</gene>
<protein>
    <submittedName>
        <fullName evidence="2">Class I SAM-dependent methyltransferase</fullName>
    </submittedName>
</protein>
<dbReference type="GO" id="GO:0032259">
    <property type="term" value="P:methylation"/>
    <property type="evidence" value="ECO:0007669"/>
    <property type="project" value="UniProtKB-KW"/>
</dbReference>
<dbReference type="InterPro" id="IPR013216">
    <property type="entry name" value="Methyltransf_11"/>
</dbReference>
<dbReference type="AlphaFoldDB" id="A0AAP2RBU4"/>
<keyword evidence="2" id="KW-0808">Transferase</keyword>
<accession>A0AAP2RBU4</accession>
<dbReference type="SUPFAM" id="SSF53335">
    <property type="entry name" value="S-adenosyl-L-methionine-dependent methyltransferases"/>
    <property type="match status" value="1"/>
</dbReference>
<evidence type="ECO:0000313" key="2">
    <source>
        <dbReference type="EMBL" id="MCD1294051.1"/>
    </source>
</evidence>